<reference evidence="7 8" key="1">
    <citation type="submission" date="2014-09" db="EMBL/GenBank/DDBJ databases">
        <title>Genome sequence of Flavobacterium aquidurense RC62.</title>
        <authorList>
            <person name="Kim J.F."/>
            <person name="Kwak M.-J."/>
        </authorList>
    </citation>
    <scope>NUCLEOTIDE SEQUENCE [LARGE SCALE GENOMIC DNA]</scope>
    <source>
        <strain evidence="7 8">RC62</strain>
    </source>
</reference>
<evidence type="ECO:0000256" key="5">
    <source>
        <dbReference type="RuleBase" id="RU000589"/>
    </source>
</evidence>
<accession>A0A0Q0RT94</accession>
<dbReference type="Gene3D" id="2.160.20.10">
    <property type="entry name" value="Single-stranded right-handed beta-helix, Pectin lyase-like"/>
    <property type="match status" value="1"/>
</dbReference>
<feature type="domain" description="Pectinesterase catalytic" evidence="6">
    <location>
        <begin position="26"/>
        <end position="196"/>
    </location>
</feature>
<keyword evidence="3 5" id="KW-0063">Aspartyl esterase</keyword>
<comment type="pathway">
    <text evidence="5">Glycan metabolism; pectin degradation; 2-dehydro-3-deoxy-D-gluconate from pectin: step 1/5.</text>
</comment>
<evidence type="ECO:0000256" key="2">
    <source>
        <dbReference type="ARBA" id="ARBA00022801"/>
    </source>
</evidence>
<dbReference type="EC" id="3.1.1.11" evidence="5"/>
<dbReference type="Pfam" id="PF01095">
    <property type="entry name" value="Pectinesterase"/>
    <property type="match status" value="1"/>
</dbReference>
<evidence type="ECO:0000256" key="3">
    <source>
        <dbReference type="ARBA" id="ARBA00023085"/>
    </source>
</evidence>
<dbReference type="GO" id="GO:0045490">
    <property type="term" value="P:pectin catabolic process"/>
    <property type="evidence" value="ECO:0007669"/>
    <property type="project" value="UniProtKB-UniRule"/>
</dbReference>
<feature type="active site" evidence="4">
    <location>
        <position position="186"/>
    </location>
</feature>
<dbReference type="GO" id="GO:0009279">
    <property type="term" value="C:cell outer membrane"/>
    <property type="evidence" value="ECO:0007669"/>
    <property type="project" value="TreeGrafter"/>
</dbReference>
<evidence type="ECO:0000256" key="4">
    <source>
        <dbReference type="PROSITE-ProRule" id="PRU10040"/>
    </source>
</evidence>
<dbReference type="UniPathway" id="UPA00545">
    <property type="reaction ID" value="UER00823"/>
</dbReference>
<comment type="caution">
    <text evidence="7">The sequence shown here is derived from an EMBL/GenBank/DDBJ whole genome shotgun (WGS) entry which is preliminary data.</text>
</comment>
<dbReference type="GO" id="GO:0042545">
    <property type="term" value="P:cell wall modification"/>
    <property type="evidence" value="ECO:0007669"/>
    <property type="project" value="UniProtKB-UniRule"/>
</dbReference>
<organism evidence="7 8">
    <name type="scientific">Flavobacterium aquidurense</name>
    <dbReference type="NCBI Taxonomy" id="362413"/>
    <lineage>
        <taxon>Bacteria</taxon>
        <taxon>Pseudomonadati</taxon>
        <taxon>Bacteroidota</taxon>
        <taxon>Flavobacteriia</taxon>
        <taxon>Flavobacteriales</taxon>
        <taxon>Flavobacteriaceae</taxon>
        <taxon>Flavobacterium</taxon>
    </lineage>
</organism>
<gene>
    <name evidence="7" type="ORF">RC62_629</name>
</gene>
<evidence type="ECO:0000313" key="8">
    <source>
        <dbReference type="Proteomes" id="UP000050443"/>
    </source>
</evidence>
<dbReference type="InterPro" id="IPR033131">
    <property type="entry name" value="Pectinesterase_Asp_AS"/>
</dbReference>
<keyword evidence="2 5" id="KW-0378">Hydrolase</keyword>
<dbReference type="PROSITE" id="PS00503">
    <property type="entry name" value="PECTINESTERASE_2"/>
    <property type="match status" value="1"/>
</dbReference>
<dbReference type="PATRIC" id="fig|362413.3.peg.608"/>
<dbReference type="EMBL" id="JRLF01000011">
    <property type="protein sequence ID" value="KQB39945.1"/>
    <property type="molecule type" value="Genomic_DNA"/>
</dbReference>
<dbReference type="InterPro" id="IPR011050">
    <property type="entry name" value="Pectin_lyase_fold/virulence"/>
</dbReference>
<dbReference type="GO" id="GO:0030599">
    <property type="term" value="F:pectinesterase activity"/>
    <property type="evidence" value="ECO:0007669"/>
    <property type="project" value="UniProtKB-UniRule"/>
</dbReference>
<comment type="catalytic activity">
    <reaction evidence="5">
        <text>[(1-&gt;4)-alpha-D-galacturonosyl methyl ester](n) + n H2O = [(1-&gt;4)-alpha-D-galacturonosyl](n) + n methanol + n H(+)</text>
        <dbReference type="Rhea" id="RHEA:22380"/>
        <dbReference type="Rhea" id="RHEA-COMP:14570"/>
        <dbReference type="Rhea" id="RHEA-COMP:14573"/>
        <dbReference type="ChEBI" id="CHEBI:15377"/>
        <dbReference type="ChEBI" id="CHEBI:15378"/>
        <dbReference type="ChEBI" id="CHEBI:17790"/>
        <dbReference type="ChEBI" id="CHEBI:140522"/>
        <dbReference type="ChEBI" id="CHEBI:140523"/>
        <dbReference type="EC" id="3.1.1.11"/>
    </reaction>
</comment>
<proteinExistence type="inferred from homology"/>
<dbReference type="STRING" id="362413.RC62_629"/>
<sequence length="203" mass="22222">MKYILTSFLLITAFLSAQTIDNKLALTVAKDGSGDFKTIQEAINNVKDNSVIRVVITIKPGIYTEKLVIPSTKTFITLKGSDRNKSVISFNDYSGKPLRETDTSGKTAFGTSTSYSFLIQANDCTLENLTVENTAGRVGQAVALHIKSDRVIVKNCNILGNQDTLYLSEGNVRTYFENCFINGTTDFIFGAATAYFIIAQSKV</sequence>
<dbReference type="Proteomes" id="UP000050443">
    <property type="component" value="Unassembled WGS sequence"/>
</dbReference>
<dbReference type="PANTHER" id="PTHR31321:SF57">
    <property type="entry name" value="PECTINESTERASE 53-RELATED"/>
    <property type="match status" value="1"/>
</dbReference>
<dbReference type="PANTHER" id="PTHR31321">
    <property type="entry name" value="ACYL-COA THIOESTER HYDROLASE YBHC-RELATED"/>
    <property type="match status" value="1"/>
</dbReference>
<dbReference type="AlphaFoldDB" id="A0A0Q0RT94"/>
<comment type="similarity">
    <text evidence="1">Belongs to the pectinesterase family.</text>
</comment>
<feature type="signal peptide" evidence="5">
    <location>
        <begin position="1"/>
        <end position="19"/>
    </location>
</feature>
<evidence type="ECO:0000259" key="6">
    <source>
        <dbReference type="Pfam" id="PF01095"/>
    </source>
</evidence>
<feature type="chain" id="PRO_5005965039" description="Pectinesterase" evidence="5">
    <location>
        <begin position="20"/>
        <end position="203"/>
    </location>
</feature>
<dbReference type="InterPro" id="IPR012334">
    <property type="entry name" value="Pectin_lyas_fold"/>
</dbReference>
<dbReference type="RefSeq" id="WP_262494066.1">
    <property type="nucleotide sequence ID" value="NZ_JRLF01000011.1"/>
</dbReference>
<protein>
    <recommendedName>
        <fullName evidence="5">Pectinesterase</fullName>
        <ecNumber evidence="5">3.1.1.11</ecNumber>
    </recommendedName>
</protein>
<dbReference type="SUPFAM" id="SSF51126">
    <property type="entry name" value="Pectin lyase-like"/>
    <property type="match status" value="1"/>
</dbReference>
<keyword evidence="5" id="KW-0732">Signal</keyword>
<name>A0A0Q0RT94_9FLAO</name>
<evidence type="ECO:0000313" key="7">
    <source>
        <dbReference type="EMBL" id="KQB39945.1"/>
    </source>
</evidence>
<evidence type="ECO:0000256" key="1">
    <source>
        <dbReference type="ARBA" id="ARBA00008891"/>
    </source>
</evidence>
<dbReference type="InterPro" id="IPR000070">
    <property type="entry name" value="Pectinesterase_cat"/>
</dbReference>